<keyword evidence="3" id="KW-0511">Multifunctional enzyme</keyword>
<organism evidence="7 8">
    <name type="scientific">Leucobacter chromiisoli</name>
    <dbReference type="NCBI Taxonomy" id="2796471"/>
    <lineage>
        <taxon>Bacteria</taxon>
        <taxon>Bacillati</taxon>
        <taxon>Actinomycetota</taxon>
        <taxon>Actinomycetes</taxon>
        <taxon>Micrococcales</taxon>
        <taxon>Microbacteriaceae</taxon>
        <taxon>Leucobacter</taxon>
    </lineage>
</organism>
<sequence length="450" mass="46742">MKLVVVGDVLLDRDVTGTSERLSPEAPVPVVDVAYTRRRAGGAGLVATMLAAEADVSLVTVLSDDESSDELRSALRGVSVVAGPSGAPTPVKTRVGVAGHPIVRIDEGCAPAPVPEATEAMLAEIEGADVIMVADYGRGLTRNEPVREALRERGRTVPIVWDPHPRGAPPVETSSVVTPNLFEAAAAAGVPASFESAFEAGRILRERWGCAAVAVTVGERGVVVAREEEALPVHVSAPAVGNVDSCGAGDRFAASVALALGGGEDLSAAVTHAVDATSRFLGAGGVASLDTEVVPLRTRVADAFRVARDTRARGGTVVATGGCFDLLHAGHARTLAAARELGDCLIVCLNSDDSVRRLKGPERPIMTQADREDLLTSLACVDGVLVFDEDTPDTVLRRLQPDVWVKGGDYSAAALPEAETVAEWGGRTVTVPYHPGRSTTRLASAIERVG</sequence>
<dbReference type="Pfam" id="PF00294">
    <property type="entry name" value="PfkB"/>
    <property type="match status" value="1"/>
</dbReference>
<dbReference type="Gene3D" id="3.40.1190.20">
    <property type="match status" value="1"/>
</dbReference>
<protein>
    <submittedName>
        <fullName evidence="7">Bifunctional heptose 7-phosphate kinase/heptose 1-phosphate adenyltransferase</fullName>
    </submittedName>
</protein>
<dbReference type="Proteomes" id="UP000608530">
    <property type="component" value="Unassembled WGS sequence"/>
</dbReference>
<dbReference type="InterPro" id="IPR004821">
    <property type="entry name" value="Cyt_trans-like"/>
</dbReference>
<dbReference type="InterPro" id="IPR011611">
    <property type="entry name" value="PfkB_dom"/>
</dbReference>
<feature type="domain" description="Carbohydrate kinase PfkB" evidence="5">
    <location>
        <begin position="2"/>
        <end position="278"/>
    </location>
</feature>
<feature type="domain" description="Cytidyltransferase-like" evidence="6">
    <location>
        <begin position="320"/>
        <end position="417"/>
    </location>
</feature>
<evidence type="ECO:0000259" key="6">
    <source>
        <dbReference type="Pfam" id="PF01467"/>
    </source>
</evidence>
<dbReference type="InterPro" id="IPR029056">
    <property type="entry name" value="Ribokinase-like"/>
</dbReference>
<evidence type="ECO:0000256" key="2">
    <source>
        <dbReference type="ARBA" id="ARBA00022695"/>
    </source>
</evidence>
<dbReference type="AlphaFoldDB" id="A0A934Q920"/>
<keyword evidence="2" id="KW-0548">Nucleotidyltransferase</keyword>
<keyword evidence="1" id="KW-0808">Transferase</keyword>
<dbReference type="InterPro" id="IPR050385">
    <property type="entry name" value="Archaeal_FAD_synthase"/>
</dbReference>
<comment type="caution">
    <text evidence="7">The sequence shown here is derived from an EMBL/GenBank/DDBJ whole genome shotgun (WGS) entry which is preliminary data.</text>
</comment>
<dbReference type="NCBIfam" id="TIGR00125">
    <property type="entry name" value="cyt_tran_rel"/>
    <property type="match status" value="1"/>
</dbReference>
<evidence type="ECO:0000259" key="5">
    <source>
        <dbReference type="Pfam" id="PF00294"/>
    </source>
</evidence>
<dbReference type="InterPro" id="IPR014729">
    <property type="entry name" value="Rossmann-like_a/b/a_fold"/>
</dbReference>
<dbReference type="PANTHER" id="PTHR43793">
    <property type="entry name" value="FAD SYNTHASE"/>
    <property type="match status" value="1"/>
</dbReference>
<keyword evidence="8" id="KW-1185">Reference proteome</keyword>
<dbReference type="SUPFAM" id="SSF53613">
    <property type="entry name" value="Ribokinase-like"/>
    <property type="match status" value="1"/>
</dbReference>
<dbReference type="EMBL" id="JAEHOH010000015">
    <property type="protein sequence ID" value="MBK0419728.1"/>
    <property type="molecule type" value="Genomic_DNA"/>
</dbReference>
<dbReference type="GO" id="GO:0016779">
    <property type="term" value="F:nucleotidyltransferase activity"/>
    <property type="evidence" value="ECO:0007669"/>
    <property type="project" value="UniProtKB-KW"/>
</dbReference>
<dbReference type="SUPFAM" id="SSF52374">
    <property type="entry name" value="Nucleotidylyl transferase"/>
    <property type="match status" value="1"/>
</dbReference>
<keyword evidence="4" id="KW-0119">Carbohydrate metabolism</keyword>
<evidence type="ECO:0000256" key="4">
    <source>
        <dbReference type="ARBA" id="ARBA00023277"/>
    </source>
</evidence>
<dbReference type="GO" id="GO:0016301">
    <property type="term" value="F:kinase activity"/>
    <property type="evidence" value="ECO:0007669"/>
    <property type="project" value="UniProtKB-KW"/>
</dbReference>
<evidence type="ECO:0000313" key="8">
    <source>
        <dbReference type="Proteomes" id="UP000608530"/>
    </source>
</evidence>
<evidence type="ECO:0000313" key="7">
    <source>
        <dbReference type="EMBL" id="MBK0419728.1"/>
    </source>
</evidence>
<name>A0A934Q920_9MICO</name>
<dbReference type="PANTHER" id="PTHR43793:SF2">
    <property type="entry name" value="BIFUNCTIONAL PROTEIN HLDE"/>
    <property type="match status" value="1"/>
</dbReference>
<dbReference type="RefSeq" id="WP_200115862.1">
    <property type="nucleotide sequence ID" value="NZ_JAEHOH010000015.1"/>
</dbReference>
<dbReference type="Gene3D" id="3.40.50.620">
    <property type="entry name" value="HUPs"/>
    <property type="match status" value="1"/>
</dbReference>
<evidence type="ECO:0000256" key="3">
    <source>
        <dbReference type="ARBA" id="ARBA00023268"/>
    </source>
</evidence>
<accession>A0A934Q920</accession>
<gene>
    <name evidence="7" type="ORF">JD276_11850</name>
</gene>
<dbReference type="Pfam" id="PF01467">
    <property type="entry name" value="CTP_transf_like"/>
    <property type="match status" value="1"/>
</dbReference>
<keyword evidence="7" id="KW-0418">Kinase</keyword>
<reference evidence="7" key="1">
    <citation type="submission" date="2020-12" db="EMBL/GenBank/DDBJ databases">
        <title>Leucobacter sp. CAS1, isolated from Chromium sludge.</title>
        <authorList>
            <person name="Xu Z."/>
        </authorList>
    </citation>
    <scope>NUCLEOTIDE SEQUENCE</scope>
    <source>
        <strain evidence="7">CSA1</strain>
    </source>
</reference>
<proteinExistence type="predicted"/>
<evidence type="ECO:0000256" key="1">
    <source>
        <dbReference type="ARBA" id="ARBA00022679"/>
    </source>
</evidence>